<keyword evidence="2" id="KW-1185">Reference proteome</keyword>
<dbReference type="Pfam" id="PF01663">
    <property type="entry name" value="Phosphodiest"/>
    <property type="match status" value="1"/>
</dbReference>
<accession>A0A1G7UGC2</accession>
<reference evidence="2" key="1">
    <citation type="submission" date="2016-10" db="EMBL/GenBank/DDBJ databases">
        <authorList>
            <person name="Varghese N."/>
            <person name="Submissions S."/>
        </authorList>
    </citation>
    <scope>NUCLEOTIDE SEQUENCE [LARGE SCALE GENOMIC DNA]</scope>
    <source>
        <strain evidence="2">CGMCC 4.3506</strain>
    </source>
</reference>
<name>A0A1G7UGC2_9PSEU</name>
<dbReference type="AlphaFoldDB" id="A0A1G7UGC2"/>
<dbReference type="EMBL" id="FNCC01000008">
    <property type="protein sequence ID" value="SDG46543.1"/>
    <property type="molecule type" value="Genomic_DNA"/>
</dbReference>
<dbReference type="Proteomes" id="UP000199623">
    <property type="component" value="Unassembled WGS sequence"/>
</dbReference>
<dbReference type="SUPFAM" id="SSF53649">
    <property type="entry name" value="Alkaline phosphatase-like"/>
    <property type="match status" value="1"/>
</dbReference>
<proteinExistence type="predicted"/>
<dbReference type="Gene3D" id="3.40.720.10">
    <property type="entry name" value="Alkaline Phosphatase, subunit A"/>
    <property type="match status" value="1"/>
</dbReference>
<sequence length="372" mass="39490">MPDPAWHGVLVTIAEVVPSLLSGLDVPGADNTLGLPAARRVVLLLVDGLGHELLRAHAAHAPFLAGLVPRDIDAGFPSSTATSLASIGTGLLSGEHGIVGYTFAIGDEVLNSLSWSRAGDHRHDLRKALVPEVVQPHPTVFERAAAAGVAVSAVAPMAHRGSGLTRAVLRGSWFRGAAGFGDLALGAAAAVRQDRSFCYAYHPDLDTIGHLYGPGSPEWVLQLEFVDELAARIAARLPSGTLFVVTADHGMITAGDRVDFDTEPQLWQGVRVIAGEPRVRYLHTSTGEVLDVWRELLGPRADVLSREEAVAEGWFGPVGPLATDRIGDVVVAMKDSAVVLRSQAEPSWNAMKGFHGSRTRDELAIPLLVHMT</sequence>
<gene>
    <name evidence="1" type="ORF">SAMN05216553_108197</name>
</gene>
<dbReference type="InterPro" id="IPR002591">
    <property type="entry name" value="Phosphodiest/P_Trfase"/>
</dbReference>
<dbReference type="GO" id="GO:0016787">
    <property type="term" value="F:hydrolase activity"/>
    <property type="evidence" value="ECO:0007669"/>
    <property type="project" value="UniProtKB-ARBA"/>
</dbReference>
<dbReference type="PANTHER" id="PTHR10151">
    <property type="entry name" value="ECTONUCLEOTIDE PYROPHOSPHATASE/PHOSPHODIESTERASE"/>
    <property type="match status" value="1"/>
</dbReference>
<dbReference type="InterPro" id="IPR017850">
    <property type="entry name" value="Alkaline_phosphatase_core_sf"/>
</dbReference>
<protein>
    <submittedName>
        <fullName evidence="1">Type I phosphodiesterase / nucleotide pyrophosphatase</fullName>
    </submittedName>
</protein>
<dbReference type="STRING" id="200378.SAMN05216553_108197"/>
<dbReference type="PANTHER" id="PTHR10151:SF120">
    <property type="entry name" value="BIS(5'-ADENOSYL)-TRIPHOSPHATASE"/>
    <property type="match status" value="1"/>
</dbReference>
<organism evidence="1 2">
    <name type="scientific">Lentzea fradiae</name>
    <dbReference type="NCBI Taxonomy" id="200378"/>
    <lineage>
        <taxon>Bacteria</taxon>
        <taxon>Bacillati</taxon>
        <taxon>Actinomycetota</taxon>
        <taxon>Actinomycetes</taxon>
        <taxon>Pseudonocardiales</taxon>
        <taxon>Pseudonocardiaceae</taxon>
        <taxon>Lentzea</taxon>
    </lineage>
</organism>
<dbReference type="OrthoDB" id="9779267at2"/>
<evidence type="ECO:0000313" key="1">
    <source>
        <dbReference type="EMBL" id="SDG46543.1"/>
    </source>
</evidence>
<evidence type="ECO:0000313" key="2">
    <source>
        <dbReference type="Proteomes" id="UP000199623"/>
    </source>
</evidence>